<proteinExistence type="predicted"/>
<dbReference type="Proteomes" id="UP000035762">
    <property type="component" value="Unassembled WGS sequence"/>
</dbReference>
<dbReference type="AlphaFoldDB" id="A0A090MNM6"/>
<accession>A0A090MNM6</accession>
<name>A0A090MNM6_AFIFE</name>
<evidence type="ECO:0000313" key="2">
    <source>
        <dbReference type="EMBL" id="CEG08981.1"/>
    </source>
</evidence>
<organism evidence="2 3">
    <name type="scientific">Afipia felis</name>
    <name type="common">Cat scratch disease bacillus</name>
    <dbReference type="NCBI Taxonomy" id="1035"/>
    <lineage>
        <taxon>Bacteria</taxon>
        <taxon>Pseudomonadati</taxon>
        <taxon>Pseudomonadota</taxon>
        <taxon>Alphaproteobacteria</taxon>
        <taxon>Hyphomicrobiales</taxon>
        <taxon>Nitrobacteraceae</taxon>
        <taxon>Afipia</taxon>
    </lineage>
</organism>
<evidence type="ECO:0000256" key="1">
    <source>
        <dbReference type="SAM" id="MobiDB-lite"/>
    </source>
</evidence>
<sequence length="109" mass="11507">MGDEQPVQAEKACGIDDAAIEGQQDRDSERVGQIFHAAPAGESFTPNYAGPNDSGKVPGTKSSFVFGSGRQKAPARTGALRETLKKFAVPESIPTYFAVAAMKSASCWL</sequence>
<feature type="region of interest" description="Disordered" evidence="1">
    <location>
        <begin position="42"/>
        <end position="61"/>
    </location>
</feature>
<keyword evidence="3" id="KW-1185">Reference proteome</keyword>
<protein>
    <submittedName>
        <fullName evidence="2">Uncharacterized protein</fullName>
    </submittedName>
</protein>
<evidence type="ECO:0000313" key="3">
    <source>
        <dbReference type="Proteomes" id="UP000035762"/>
    </source>
</evidence>
<dbReference type="EMBL" id="CCAZ020000001">
    <property type="protein sequence ID" value="CEG08981.1"/>
    <property type="molecule type" value="Genomic_DNA"/>
</dbReference>
<feature type="region of interest" description="Disordered" evidence="1">
    <location>
        <begin position="1"/>
        <end position="29"/>
    </location>
</feature>
<gene>
    <name evidence="2" type="ORF">BN961_02402</name>
</gene>
<reference evidence="2 3" key="1">
    <citation type="journal article" date="2014" name="Genome Announc.">
        <title>Genome Sequence of Afipia felis Strain 76713, Isolated in Hospital Water Using an Amoeba Co-Culture Procedure.</title>
        <authorList>
            <person name="Benamar S."/>
            <person name="La Scola B."/>
            <person name="Croce O."/>
        </authorList>
    </citation>
    <scope>NUCLEOTIDE SEQUENCE [LARGE SCALE GENOMIC DNA]</scope>
    <source>
        <strain evidence="2 3">76713</strain>
    </source>
</reference>
<comment type="caution">
    <text evidence="2">The sequence shown here is derived from an EMBL/GenBank/DDBJ whole genome shotgun (WGS) entry which is preliminary data.</text>
</comment>